<evidence type="ECO:0000256" key="6">
    <source>
        <dbReference type="SAM" id="MobiDB-lite"/>
    </source>
</evidence>
<accession>A0ABR4HAJ8</accession>
<dbReference type="PANTHER" id="PTHR47785:SF6">
    <property type="entry name" value="ZN(II)2CYS6 TRANSCRIPTION FACTOR (EUROFUNG)"/>
    <property type="match status" value="1"/>
</dbReference>
<keyword evidence="1" id="KW-0479">Metal-binding</keyword>
<sequence length="648" mass="72421">MSAEGLEGSIVTRRLALNACEPCRQRKAKCDEGQPQCGRCARLRLSCHYKDISVKKDPVLLHIKKSLASLESKMDALRGLLQRNEDPSFPSPSQSGPRIAVAVSPENTFPPAHSSLGRTPTSGQDAPFPELSTEQPSDVLPSTPLHHSTAPQNILLWPCLQASLPNLDSVYGLRGEIAEHNTRDARNMQLLPIEPLSTQDNPLSSLTMSHIKCLTKAFFDDLSIYSPVLVESEFADHILGPVLTGTSTSELDICTVLLVLFLGGKSLQDEQGQSLSDDLRRSLGPFLDPGESSTWLSSLSLRVRYSAEIRWRSAQALLLAGLYYSQEINVLDHFNAVHRACTVIMMLLQSNPRPNPNEIQIYWVAYAHESQLLAEFELPASGIGRYEDMIPFPFSEDRNTDAPGGFHRMIFLAHLALRKLLNRIHSNIYSQGRQSRNYAFNNIAPSSLTASSSLSTGFSPSLSIIDELDHQLELWRQHLPAELSFPTLAQMNPTRREDMTRRTAVPYERALGSLRTRYCSAKSIILRPFLYKLLNSPPQETIPPADQENARLCLLADLQAVRRQGVLGDSIRAIPMPVNLIRCFFAGAILLKLVHQRQDLYCLLPANWEDIHHLQARFEVDAAHLSPTIAEDMRILRRLDYMSQSNTV</sequence>
<gene>
    <name evidence="8" type="ORF">BDW59DRAFT_167809</name>
</gene>
<name>A0ABR4HAJ8_9EURO</name>
<dbReference type="PROSITE" id="PS50048">
    <property type="entry name" value="ZN2_CY6_FUNGAL_2"/>
    <property type="match status" value="1"/>
</dbReference>
<dbReference type="EMBL" id="JBFXLS010000179">
    <property type="protein sequence ID" value="KAL2812456.1"/>
    <property type="molecule type" value="Genomic_DNA"/>
</dbReference>
<dbReference type="PROSITE" id="PS00463">
    <property type="entry name" value="ZN2_CY6_FUNGAL_1"/>
    <property type="match status" value="1"/>
</dbReference>
<reference evidence="8 9" key="1">
    <citation type="submission" date="2024-07" db="EMBL/GenBank/DDBJ databases">
        <title>Section-level genome sequencing and comparative genomics of Aspergillus sections Usti and Cavernicolus.</title>
        <authorList>
            <consortium name="Lawrence Berkeley National Laboratory"/>
            <person name="Nybo J.L."/>
            <person name="Vesth T.C."/>
            <person name="Theobald S."/>
            <person name="Frisvad J.C."/>
            <person name="Larsen T.O."/>
            <person name="Kjaerboelling I."/>
            <person name="Rothschild-Mancinelli K."/>
            <person name="Lyhne E.K."/>
            <person name="Kogle M.E."/>
            <person name="Barry K."/>
            <person name="Clum A."/>
            <person name="Na H."/>
            <person name="Ledsgaard L."/>
            <person name="Lin J."/>
            <person name="Lipzen A."/>
            <person name="Kuo A."/>
            <person name="Riley R."/>
            <person name="Mondo S."/>
            <person name="LaButti K."/>
            <person name="Haridas S."/>
            <person name="Pangalinan J."/>
            <person name="Salamov A.A."/>
            <person name="Simmons B.A."/>
            <person name="Magnuson J.K."/>
            <person name="Chen J."/>
            <person name="Drula E."/>
            <person name="Henrissat B."/>
            <person name="Wiebenga A."/>
            <person name="Lubbers R.J."/>
            <person name="Gomes A.C."/>
            <person name="Makela M.R."/>
            <person name="Stajich J."/>
            <person name="Grigoriev I.V."/>
            <person name="Mortensen U.H."/>
            <person name="De vries R.P."/>
            <person name="Baker S.E."/>
            <person name="Andersen M.R."/>
        </authorList>
    </citation>
    <scope>NUCLEOTIDE SEQUENCE [LARGE SCALE GENOMIC DNA]</scope>
    <source>
        <strain evidence="8 9">CBS 600.67</strain>
    </source>
</reference>
<dbReference type="CDD" id="cd00067">
    <property type="entry name" value="GAL4"/>
    <property type="match status" value="1"/>
</dbReference>
<dbReference type="SUPFAM" id="SSF57701">
    <property type="entry name" value="Zn2/Cys6 DNA-binding domain"/>
    <property type="match status" value="1"/>
</dbReference>
<evidence type="ECO:0000256" key="1">
    <source>
        <dbReference type="ARBA" id="ARBA00022723"/>
    </source>
</evidence>
<evidence type="ECO:0000259" key="7">
    <source>
        <dbReference type="PROSITE" id="PS50048"/>
    </source>
</evidence>
<dbReference type="CDD" id="cd12148">
    <property type="entry name" value="fungal_TF_MHR"/>
    <property type="match status" value="1"/>
</dbReference>
<comment type="caution">
    <text evidence="8">The sequence shown here is derived from an EMBL/GenBank/DDBJ whole genome shotgun (WGS) entry which is preliminary data.</text>
</comment>
<organism evidence="8 9">
    <name type="scientific">Aspergillus cavernicola</name>
    <dbReference type="NCBI Taxonomy" id="176166"/>
    <lineage>
        <taxon>Eukaryota</taxon>
        <taxon>Fungi</taxon>
        <taxon>Dikarya</taxon>
        <taxon>Ascomycota</taxon>
        <taxon>Pezizomycotina</taxon>
        <taxon>Eurotiomycetes</taxon>
        <taxon>Eurotiomycetidae</taxon>
        <taxon>Eurotiales</taxon>
        <taxon>Aspergillaceae</taxon>
        <taxon>Aspergillus</taxon>
        <taxon>Aspergillus subgen. Nidulantes</taxon>
    </lineage>
</organism>
<dbReference type="InterPro" id="IPR001138">
    <property type="entry name" value="Zn2Cys6_DnaBD"/>
</dbReference>
<evidence type="ECO:0000256" key="4">
    <source>
        <dbReference type="ARBA" id="ARBA00023163"/>
    </source>
</evidence>
<dbReference type="InterPro" id="IPR036864">
    <property type="entry name" value="Zn2-C6_fun-type_DNA-bd_sf"/>
</dbReference>
<keyword evidence="9" id="KW-1185">Reference proteome</keyword>
<keyword evidence="2" id="KW-0805">Transcription regulation</keyword>
<dbReference type="Gene3D" id="4.10.240.10">
    <property type="entry name" value="Zn(2)-C6 fungal-type DNA-binding domain"/>
    <property type="match status" value="1"/>
</dbReference>
<keyword evidence="5" id="KW-0539">Nucleus</keyword>
<dbReference type="PANTHER" id="PTHR47785">
    <property type="entry name" value="ZN(II)2CYS6 TRANSCRIPTION FACTOR (EUROFUNG)-RELATED-RELATED"/>
    <property type="match status" value="1"/>
</dbReference>
<dbReference type="Proteomes" id="UP001610335">
    <property type="component" value="Unassembled WGS sequence"/>
</dbReference>
<dbReference type="InterPro" id="IPR053181">
    <property type="entry name" value="EcdB-like_regulator"/>
</dbReference>
<evidence type="ECO:0000313" key="9">
    <source>
        <dbReference type="Proteomes" id="UP001610335"/>
    </source>
</evidence>
<dbReference type="Pfam" id="PF04082">
    <property type="entry name" value="Fungal_trans"/>
    <property type="match status" value="1"/>
</dbReference>
<keyword evidence="3" id="KW-0238">DNA-binding</keyword>
<evidence type="ECO:0000256" key="5">
    <source>
        <dbReference type="ARBA" id="ARBA00023242"/>
    </source>
</evidence>
<feature type="domain" description="Zn(2)-C6 fungal-type" evidence="7">
    <location>
        <begin position="19"/>
        <end position="49"/>
    </location>
</feature>
<evidence type="ECO:0000256" key="3">
    <source>
        <dbReference type="ARBA" id="ARBA00023125"/>
    </source>
</evidence>
<feature type="region of interest" description="Disordered" evidence="6">
    <location>
        <begin position="104"/>
        <end position="143"/>
    </location>
</feature>
<protein>
    <recommendedName>
        <fullName evidence="7">Zn(2)-C6 fungal-type domain-containing protein</fullName>
    </recommendedName>
</protein>
<keyword evidence="4" id="KW-0804">Transcription</keyword>
<dbReference type="SMART" id="SM00066">
    <property type="entry name" value="GAL4"/>
    <property type="match status" value="1"/>
</dbReference>
<proteinExistence type="predicted"/>
<evidence type="ECO:0000313" key="8">
    <source>
        <dbReference type="EMBL" id="KAL2812456.1"/>
    </source>
</evidence>
<dbReference type="Pfam" id="PF00172">
    <property type="entry name" value="Zn_clus"/>
    <property type="match status" value="1"/>
</dbReference>
<evidence type="ECO:0000256" key="2">
    <source>
        <dbReference type="ARBA" id="ARBA00023015"/>
    </source>
</evidence>
<dbReference type="InterPro" id="IPR007219">
    <property type="entry name" value="XnlR_reg_dom"/>
</dbReference>